<evidence type="ECO:0000259" key="10">
    <source>
        <dbReference type="Pfam" id="PF00361"/>
    </source>
</evidence>
<evidence type="ECO:0000256" key="8">
    <source>
        <dbReference type="SAM" id="MobiDB-lite"/>
    </source>
</evidence>
<keyword evidence="4 7" id="KW-0812">Transmembrane</keyword>
<protein>
    <submittedName>
        <fullName evidence="11">Monovalent cation/H+ antiporter subunit D family protein</fullName>
    </submittedName>
</protein>
<evidence type="ECO:0000256" key="7">
    <source>
        <dbReference type="RuleBase" id="RU000320"/>
    </source>
</evidence>
<sequence>MSGGLLALPVVAPLTAAGLLVLLGSRRGATSPVLRRVVGGGVSTGVLVLGAVLLAGTMDGQRPVLRLGGWLPGIAITLVADVFSALVLTVTALLVVASLAFAAATGEDEEPFFVPSALVLSTGVYGALLTADLFNLFVFVEVMLVPSYVLLTAGGGRRRLAAGRLYVTVSLLASTVFLAGVGLLYGVTGTVDLGRLAGVAVESPAAAVAGAVILLAMAVKAAVVPLHSWLPGAYSATGPAVTVLFSGLLTKVGVYALIRVYSVVYDGDPRYLWVVMAAALLTMVVGVLGAVGEKAVRPVLTSHMVSQIGYVLFGLALSTRAGLAAAAFFLVQYVLVKAALLMVAGAVEVRYGTGELARLGGLMRREPVLAVTFAVSALALVGIPPLSGFVAKLGLATAAVAEQQYLPAAVVVGVSLLTLTSMLKVWNAVFWQSPPEGGRPDPGPPLDADPHRPGPHAEAVRTAAIGVRARLRPALAAPALLLAGLSVVLGLWAEPLLAVAAAAADGLVDTAAYVDAVMTP</sequence>
<evidence type="ECO:0000256" key="5">
    <source>
        <dbReference type="ARBA" id="ARBA00022989"/>
    </source>
</evidence>
<dbReference type="AlphaFoldDB" id="A0A6P0GIF0"/>
<dbReference type="PANTHER" id="PTHR42703:SF1">
    <property type="entry name" value="NA(+)_H(+) ANTIPORTER SUBUNIT D1"/>
    <property type="match status" value="1"/>
</dbReference>
<evidence type="ECO:0000256" key="3">
    <source>
        <dbReference type="ARBA" id="ARBA00022475"/>
    </source>
</evidence>
<comment type="caution">
    <text evidence="11">The sequence shown here is derived from an EMBL/GenBank/DDBJ whole genome shotgun (WGS) entry which is preliminary data.</text>
</comment>
<dbReference type="InterPro" id="IPR003918">
    <property type="entry name" value="NADH_UbQ_OxRdtase"/>
</dbReference>
<proteinExistence type="inferred from homology"/>
<dbReference type="GO" id="GO:0005886">
    <property type="term" value="C:plasma membrane"/>
    <property type="evidence" value="ECO:0007669"/>
    <property type="project" value="UniProtKB-SubCell"/>
</dbReference>
<keyword evidence="6 9" id="KW-0472">Membrane</keyword>
<comment type="similarity">
    <text evidence="2">Belongs to the CPA3 antiporters (TC 2.A.63) subunit D family.</text>
</comment>
<name>A0A6P0GIF0_9ACTN</name>
<evidence type="ECO:0000256" key="9">
    <source>
        <dbReference type="SAM" id="Phobius"/>
    </source>
</evidence>
<feature type="region of interest" description="Disordered" evidence="8">
    <location>
        <begin position="436"/>
        <end position="457"/>
    </location>
</feature>
<feature type="transmembrane region" description="Helical" evidence="9">
    <location>
        <begin position="165"/>
        <end position="185"/>
    </location>
</feature>
<reference evidence="11 12" key="1">
    <citation type="submission" date="2019-12" db="EMBL/GenBank/DDBJ databases">
        <title>WGS of CPCC 203550 I12A-02606.</title>
        <authorList>
            <person name="Jiang Z."/>
        </authorList>
    </citation>
    <scope>NUCLEOTIDE SEQUENCE [LARGE SCALE GENOMIC DNA]</scope>
    <source>
        <strain evidence="11 12">I12A-02606</strain>
    </source>
</reference>
<dbReference type="InterPro" id="IPR001750">
    <property type="entry name" value="ND/Mrp_TM"/>
</dbReference>
<feature type="transmembrane region" description="Helical" evidence="9">
    <location>
        <begin position="37"/>
        <end position="58"/>
    </location>
</feature>
<dbReference type="RefSeq" id="WP_163477168.1">
    <property type="nucleotide sequence ID" value="NZ_JAAGWE010000020.1"/>
</dbReference>
<evidence type="ECO:0000313" key="11">
    <source>
        <dbReference type="EMBL" id="NEM07057.1"/>
    </source>
</evidence>
<feature type="transmembrane region" description="Helical" evidence="9">
    <location>
        <begin position="368"/>
        <end position="386"/>
    </location>
</feature>
<feature type="transmembrane region" description="Helical" evidence="9">
    <location>
        <begin position="134"/>
        <end position="153"/>
    </location>
</feature>
<dbReference type="Proteomes" id="UP000471126">
    <property type="component" value="Unassembled WGS sequence"/>
</dbReference>
<evidence type="ECO:0000256" key="2">
    <source>
        <dbReference type="ARBA" id="ARBA00005346"/>
    </source>
</evidence>
<feature type="transmembrane region" description="Helical" evidence="9">
    <location>
        <begin position="205"/>
        <end position="226"/>
    </location>
</feature>
<evidence type="ECO:0000256" key="6">
    <source>
        <dbReference type="ARBA" id="ARBA00023136"/>
    </source>
</evidence>
<evidence type="ECO:0000256" key="4">
    <source>
        <dbReference type="ARBA" id="ARBA00022692"/>
    </source>
</evidence>
<dbReference type="Pfam" id="PF00361">
    <property type="entry name" value="Proton_antipo_M"/>
    <property type="match status" value="1"/>
</dbReference>
<accession>A0A6P0GIF0</accession>
<feature type="domain" description="NADH:quinone oxidoreductase/Mrp antiporter transmembrane" evidence="10">
    <location>
        <begin position="132"/>
        <end position="418"/>
    </location>
</feature>
<dbReference type="InterPro" id="IPR050586">
    <property type="entry name" value="CPA3_Na-H_Antiporter_D"/>
</dbReference>
<feature type="transmembrane region" description="Helical" evidence="9">
    <location>
        <begin position="270"/>
        <end position="292"/>
    </location>
</feature>
<feature type="transmembrane region" description="Helical" evidence="9">
    <location>
        <begin position="406"/>
        <end position="426"/>
    </location>
</feature>
<dbReference type="GO" id="GO:0042773">
    <property type="term" value="P:ATP synthesis coupled electron transport"/>
    <property type="evidence" value="ECO:0007669"/>
    <property type="project" value="InterPro"/>
</dbReference>
<keyword evidence="5 9" id="KW-1133">Transmembrane helix</keyword>
<gene>
    <name evidence="11" type="ORF">GCU54_13670</name>
</gene>
<evidence type="ECO:0000256" key="1">
    <source>
        <dbReference type="ARBA" id="ARBA00004651"/>
    </source>
</evidence>
<keyword evidence="3" id="KW-1003">Cell membrane</keyword>
<feature type="transmembrane region" description="Helical" evidence="9">
    <location>
        <begin position="238"/>
        <end position="258"/>
    </location>
</feature>
<comment type="subcellular location">
    <subcellularLocation>
        <location evidence="1">Cell membrane</location>
        <topology evidence="1">Multi-pass membrane protein</topology>
    </subcellularLocation>
    <subcellularLocation>
        <location evidence="7">Membrane</location>
        <topology evidence="7">Multi-pass membrane protein</topology>
    </subcellularLocation>
</comment>
<feature type="transmembrane region" description="Helical" evidence="9">
    <location>
        <begin position="474"/>
        <end position="493"/>
    </location>
</feature>
<organism evidence="11 12">
    <name type="scientific">Geodermatophilus normandii</name>
    <dbReference type="NCBI Taxonomy" id="1137989"/>
    <lineage>
        <taxon>Bacteria</taxon>
        <taxon>Bacillati</taxon>
        <taxon>Actinomycetota</taxon>
        <taxon>Actinomycetes</taxon>
        <taxon>Geodermatophilales</taxon>
        <taxon>Geodermatophilaceae</taxon>
        <taxon>Geodermatophilus</taxon>
    </lineage>
</organism>
<dbReference type="EMBL" id="JAAGWE010000020">
    <property type="protein sequence ID" value="NEM07057.1"/>
    <property type="molecule type" value="Genomic_DNA"/>
</dbReference>
<dbReference type="GO" id="GO:0008137">
    <property type="term" value="F:NADH dehydrogenase (ubiquinone) activity"/>
    <property type="evidence" value="ECO:0007669"/>
    <property type="project" value="InterPro"/>
</dbReference>
<dbReference type="PANTHER" id="PTHR42703">
    <property type="entry name" value="NADH DEHYDROGENASE"/>
    <property type="match status" value="1"/>
</dbReference>
<feature type="transmembrane region" description="Helical" evidence="9">
    <location>
        <begin position="6"/>
        <end position="25"/>
    </location>
</feature>
<dbReference type="NCBIfam" id="NF006238">
    <property type="entry name" value="PRK08375.1-4"/>
    <property type="match status" value="1"/>
</dbReference>
<evidence type="ECO:0000313" key="12">
    <source>
        <dbReference type="Proteomes" id="UP000471126"/>
    </source>
</evidence>
<dbReference type="PRINTS" id="PR01437">
    <property type="entry name" value="NUOXDRDTASE4"/>
</dbReference>
<feature type="transmembrane region" description="Helical" evidence="9">
    <location>
        <begin position="70"/>
        <end position="100"/>
    </location>
</feature>